<evidence type="ECO:0000313" key="1">
    <source>
        <dbReference type="EMBL" id="VVV01852.1"/>
    </source>
</evidence>
<dbReference type="Proteomes" id="UP000356253">
    <property type="component" value="Unassembled WGS sequence"/>
</dbReference>
<keyword evidence="2" id="KW-1185">Reference proteome</keyword>
<reference evidence="1" key="1">
    <citation type="submission" date="2019-09" db="EMBL/GenBank/DDBJ databases">
        <authorList>
            <person name="Rodrigo-Torres L."/>
            <person name="Arahal R. D."/>
            <person name="Lucena T."/>
        </authorList>
    </citation>
    <scope>NUCLEOTIDE SEQUENCE</scope>
    <source>
        <strain evidence="1">ISS653</strain>
    </source>
</reference>
<organism evidence="1 2">
    <name type="scientific">Mesonia oceanica</name>
    <dbReference type="NCBI Taxonomy" id="2687242"/>
    <lineage>
        <taxon>Bacteria</taxon>
        <taxon>Pseudomonadati</taxon>
        <taxon>Bacteroidota</taxon>
        <taxon>Flavobacteriia</taxon>
        <taxon>Flavobacteriales</taxon>
        <taxon>Flavobacteriaceae</taxon>
        <taxon>Mesonia</taxon>
    </lineage>
</organism>
<dbReference type="EMBL" id="CABVMM010000013">
    <property type="protein sequence ID" value="VVV01852.1"/>
    <property type="molecule type" value="Genomic_DNA"/>
</dbReference>
<gene>
    <name evidence="1" type="ORF">FVB9532_03146</name>
</gene>
<comment type="caution">
    <text evidence="1">The sequence shown here is derived from an EMBL/GenBank/DDBJ whole genome shotgun (WGS) entry which is preliminary data.</text>
</comment>
<name>A0AC61YBH2_9FLAO</name>
<accession>A0AC61YBH2</accession>
<protein>
    <submittedName>
        <fullName evidence="1">Uncharacterized protein</fullName>
    </submittedName>
</protein>
<sequence>MKKIFSNHFWLTTSKNAAQKYCTSTLHTTRKLYLTILKSNNYQKIILADNSLKFLIFYNVPRNCCSRSIDSKRALKLPAPKPLAPIR</sequence>
<proteinExistence type="predicted"/>
<evidence type="ECO:0000313" key="2">
    <source>
        <dbReference type="Proteomes" id="UP000356253"/>
    </source>
</evidence>